<organism evidence="2 3">
    <name type="scientific">Araneus ventricosus</name>
    <name type="common">Orbweaver spider</name>
    <name type="synonym">Epeira ventricosa</name>
    <dbReference type="NCBI Taxonomy" id="182803"/>
    <lineage>
        <taxon>Eukaryota</taxon>
        <taxon>Metazoa</taxon>
        <taxon>Ecdysozoa</taxon>
        <taxon>Arthropoda</taxon>
        <taxon>Chelicerata</taxon>
        <taxon>Arachnida</taxon>
        <taxon>Araneae</taxon>
        <taxon>Araneomorphae</taxon>
        <taxon>Entelegynae</taxon>
        <taxon>Araneoidea</taxon>
        <taxon>Araneidae</taxon>
        <taxon>Araneus</taxon>
    </lineage>
</organism>
<comment type="caution">
    <text evidence="2">The sequence shown here is derived from an EMBL/GenBank/DDBJ whole genome shotgun (WGS) entry which is preliminary data.</text>
</comment>
<dbReference type="AlphaFoldDB" id="A0A4Y2CXV6"/>
<evidence type="ECO:0000313" key="2">
    <source>
        <dbReference type="EMBL" id="GBM08558.1"/>
    </source>
</evidence>
<sequence>VDSDISAYTYERTLMMEQRSQMLKHLKQRRGTLTVVQTMKDQPSSKLNKVQFIEMPDQDSDLVDMDAMSDTSPSKEEKSPPNEKGSPPVLAPSISIDACEEPPAENDIKAAAEPEKTGDSKMLLTKP</sequence>
<evidence type="ECO:0000313" key="3">
    <source>
        <dbReference type="Proteomes" id="UP000499080"/>
    </source>
</evidence>
<keyword evidence="3" id="KW-1185">Reference proteome</keyword>
<evidence type="ECO:0000256" key="1">
    <source>
        <dbReference type="SAM" id="MobiDB-lite"/>
    </source>
</evidence>
<name>A0A4Y2CXV6_ARAVE</name>
<dbReference type="EMBL" id="BGPR01164642">
    <property type="protein sequence ID" value="GBM08558.1"/>
    <property type="molecule type" value="Genomic_DNA"/>
</dbReference>
<feature type="non-terminal residue" evidence="2">
    <location>
        <position position="1"/>
    </location>
</feature>
<feature type="compositionally biased region" description="Basic and acidic residues" evidence="1">
    <location>
        <begin position="106"/>
        <end position="119"/>
    </location>
</feature>
<accession>A0A4Y2CXV6</accession>
<gene>
    <name evidence="2" type="ORF">AVEN_119986_1</name>
</gene>
<dbReference type="Proteomes" id="UP000499080">
    <property type="component" value="Unassembled WGS sequence"/>
</dbReference>
<reference evidence="2 3" key="1">
    <citation type="journal article" date="2019" name="Sci. Rep.">
        <title>Orb-weaving spider Araneus ventricosus genome elucidates the spidroin gene catalogue.</title>
        <authorList>
            <person name="Kono N."/>
            <person name="Nakamura H."/>
            <person name="Ohtoshi R."/>
            <person name="Moran D.A.P."/>
            <person name="Shinohara A."/>
            <person name="Yoshida Y."/>
            <person name="Fujiwara M."/>
            <person name="Mori M."/>
            <person name="Tomita M."/>
            <person name="Arakawa K."/>
        </authorList>
    </citation>
    <scope>NUCLEOTIDE SEQUENCE [LARGE SCALE GENOMIC DNA]</scope>
</reference>
<dbReference type="OrthoDB" id="6445321at2759"/>
<proteinExistence type="predicted"/>
<feature type="region of interest" description="Disordered" evidence="1">
    <location>
        <begin position="55"/>
        <end position="127"/>
    </location>
</feature>
<protein>
    <submittedName>
        <fullName evidence="2">Uncharacterized protein</fullName>
    </submittedName>
</protein>